<evidence type="ECO:0000256" key="6">
    <source>
        <dbReference type="SAM" id="SignalP"/>
    </source>
</evidence>
<dbReference type="GO" id="GO:0016985">
    <property type="term" value="F:mannan endo-1,4-beta-mannosidase activity"/>
    <property type="evidence" value="ECO:0007669"/>
    <property type="project" value="InterPro"/>
</dbReference>
<dbReference type="InterPro" id="IPR017853">
    <property type="entry name" value="GH"/>
</dbReference>
<dbReference type="EMBL" id="BQKY01000017">
    <property type="protein sequence ID" value="GJN94409.1"/>
    <property type="molecule type" value="Genomic_DNA"/>
</dbReference>
<proteinExistence type="inferred from homology"/>
<keyword evidence="2" id="KW-0378">Hydrolase</keyword>
<protein>
    <recommendedName>
        <fullName evidence="7">GH26 domain-containing protein</fullName>
    </recommendedName>
</protein>
<comment type="caution">
    <text evidence="8">The sequence shown here is derived from an EMBL/GenBank/DDBJ whole genome shotgun (WGS) entry which is preliminary data.</text>
</comment>
<dbReference type="Pfam" id="PF02156">
    <property type="entry name" value="Glyco_hydro_26"/>
    <property type="match status" value="1"/>
</dbReference>
<dbReference type="GO" id="GO:0006080">
    <property type="term" value="P:substituted mannan metabolic process"/>
    <property type="evidence" value="ECO:0007669"/>
    <property type="project" value="InterPro"/>
</dbReference>
<reference evidence="8 9" key="1">
    <citation type="submission" date="2021-12" db="EMBL/GenBank/DDBJ databases">
        <title>High titer production of polyol ester of fatty acids by Rhodotorula paludigena BS15 towards product separation-free biomass refinery.</title>
        <authorList>
            <person name="Mano J."/>
            <person name="Ono H."/>
            <person name="Tanaka T."/>
            <person name="Naito K."/>
            <person name="Sushida H."/>
            <person name="Ike M."/>
            <person name="Tokuyasu K."/>
            <person name="Kitaoka M."/>
        </authorList>
    </citation>
    <scope>NUCLEOTIDE SEQUENCE [LARGE SCALE GENOMIC DNA]</scope>
    <source>
        <strain evidence="8 9">BS15</strain>
    </source>
</reference>
<evidence type="ECO:0000256" key="5">
    <source>
        <dbReference type="SAM" id="Phobius"/>
    </source>
</evidence>
<dbReference type="InterPro" id="IPR000805">
    <property type="entry name" value="Glyco_hydro_26"/>
</dbReference>
<gene>
    <name evidence="8" type="ORF">Rhopal_007489-T1</name>
</gene>
<organism evidence="8 9">
    <name type="scientific">Rhodotorula paludigena</name>
    <dbReference type="NCBI Taxonomy" id="86838"/>
    <lineage>
        <taxon>Eukaryota</taxon>
        <taxon>Fungi</taxon>
        <taxon>Dikarya</taxon>
        <taxon>Basidiomycota</taxon>
        <taxon>Pucciniomycotina</taxon>
        <taxon>Microbotryomycetes</taxon>
        <taxon>Sporidiobolales</taxon>
        <taxon>Sporidiobolaceae</taxon>
        <taxon>Rhodotorula</taxon>
    </lineage>
</organism>
<keyword evidence="5" id="KW-0812">Transmembrane</keyword>
<sequence>MRPSHQRCGSSALASTASVLASTALALLLPFAAAQSSPDFPVRDAPRLPGNAMQSNGISLGFLTQWGSQYEPTDVIRALGKSPAVWGDYWNVWPDEYDFRQADWHLGEMRRVADGDVKAVYAPAVLFHGRMNQWTQEMTDALAEKVRDVNEQGVPIWLRFCYEMNGGWMDYGLQPEDYVSTWRSVTNAIRAVTNETYMLWAPNVWNGDSNDIQAYQPYWPGEEYVDLVGLSLYSFGPYRSLNALPEDDLFRDSFRPFYNLVSPTSSSRNPLGLSRAYSVVIAETSAPYYYEIPVNSPYYTQAGDTDISPPMPNLNRTRPSLADPPYPRSDDELAVKATWLVQMVGNETAAAFPNLKAVSLFNYLKKGNGTAEVLADFRYVGSRDRFNATIEEWLRTNYGNNTAYLEGYSGDASAIRTSLLGLGGIVAVAIVVLAL</sequence>
<evidence type="ECO:0000256" key="4">
    <source>
        <dbReference type="PROSITE-ProRule" id="PRU01100"/>
    </source>
</evidence>
<evidence type="ECO:0000256" key="1">
    <source>
        <dbReference type="ARBA" id="ARBA00007754"/>
    </source>
</evidence>
<keyword evidence="6" id="KW-0732">Signal</keyword>
<dbReference type="PANTHER" id="PTHR40079:SF6">
    <property type="entry name" value="GH26 DOMAIN-CONTAINING PROTEIN"/>
    <property type="match status" value="1"/>
</dbReference>
<dbReference type="AlphaFoldDB" id="A0AAV5GWS4"/>
<dbReference type="PROSITE" id="PS51764">
    <property type="entry name" value="GH26"/>
    <property type="match status" value="1"/>
</dbReference>
<dbReference type="Gene3D" id="3.20.20.80">
    <property type="entry name" value="Glycosidases"/>
    <property type="match status" value="1"/>
</dbReference>
<comment type="caution">
    <text evidence="4">Lacks conserved residue(s) required for the propagation of feature annotation.</text>
</comment>
<accession>A0AAV5GWS4</accession>
<evidence type="ECO:0000256" key="2">
    <source>
        <dbReference type="ARBA" id="ARBA00022801"/>
    </source>
</evidence>
<feature type="signal peptide" evidence="6">
    <location>
        <begin position="1"/>
        <end position="34"/>
    </location>
</feature>
<name>A0AAV5GWS4_9BASI</name>
<comment type="similarity">
    <text evidence="1 4">Belongs to the glycosyl hydrolase 26 family.</text>
</comment>
<keyword evidence="5" id="KW-0472">Membrane</keyword>
<evidence type="ECO:0000313" key="9">
    <source>
        <dbReference type="Proteomes" id="UP001342314"/>
    </source>
</evidence>
<feature type="domain" description="GH26" evidence="7">
    <location>
        <begin position="43"/>
        <end position="330"/>
    </location>
</feature>
<evidence type="ECO:0000259" key="7">
    <source>
        <dbReference type="PROSITE" id="PS51764"/>
    </source>
</evidence>
<dbReference type="PANTHER" id="PTHR40079">
    <property type="entry name" value="MANNAN ENDO-1,4-BETA-MANNOSIDASE E-RELATED"/>
    <property type="match status" value="1"/>
</dbReference>
<feature type="chain" id="PRO_5043921398" description="GH26 domain-containing protein" evidence="6">
    <location>
        <begin position="35"/>
        <end position="435"/>
    </location>
</feature>
<dbReference type="SUPFAM" id="SSF51445">
    <property type="entry name" value="(Trans)glycosidases"/>
    <property type="match status" value="1"/>
</dbReference>
<evidence type="ECO:0000313" key="8">
    <source>
        <dbReference type="EMBL" id="GJN94409.1"/>
    </source>
</evidence>
<keyword evidence="5" id="KW-1133">Transmembrane helix</keyword>
<dbReference type="InterPro" id="IPR022790">
    <property type="entry name" value="GH26_dom"/>
</dbReference>
<dbReference type="Proteomes" id="UP001342314">
    <property type="component" value="Unassembled WGS sequence"/>
</dbReference>
<evidence type="ECO:0000256" key="3">
    <source>
        <dbReference type="ARBA" id="ARBA00023295"/>
    </source>
</evidence>
<feature type="transmembrane region" description="Helical" evidence="5">
    <location>
        <begin position="414"/>
        <end position="434"/>
    </location>
</feature>
<keyword evidence="3" id="KW-0326">Glycosidase</keyword>
<keyword evidence="9" id="KW-1185">Reference proteome</keyword>